<name>A0A433XEV5_9HYPH</name>
<gene>
    <name evidence="2" type="ORF">EMQ25_05645</name>
</gene>
<keyword evidence="3" id="KW-1185">Reference proteome</keyword>
<dbReference type="OrthoDB" id="7961222at2"/>
<evidence type="ECO:0000313" key="2">
    <source>
        <dbReference type="EMBL" id="RUT32631.1"/>
    </source>
</evidence>
<accession>A0A433XEV5</accession>
<dbReference type="AlphaFoldDB" id="A0A433XEV5"/>
<organism evidence="2 3">
    <name type="scientific">Arsenicitalea aurantiaca</name>
    <dbReference type="NCBI Taxonomy" id="1783274"/>
    <lineage>
        <taxon>Bacteria</taxon>
        <taxon>Pseudomonadati</taxon>
        <taxon>Pseudomonadota</taxon>
        <taxon>Alphaproteobacteria</taxon>
        <taxon>Hyphomicrobiales</taxon>
        <taxon>Devosiaceae</taxon>
        <taxon>Arsenicitalea</taxon>
    </lineage>
</organism>
<dbReference type="Proteomes" id="UP000281547">
    <property type="component" value="Unassembled WGS sequence"/>
</dbReference>
<dbReference type="EMBL" id="RZNJ01000002">
    <property type="protein sequence ID" value="RUT32631.1"/>
    <property type="molecule type" value="Genomic_DNA"/>
</dbReference>
<sequence>MKSLSGLVFKAGARGEALISITRRADLARSRMDVQFRRQLDYARAKNAALRSGHEIAARVHVEVLAVIETPNVEFARKLRRVLERVFVQPGRACAFTEEQVLDAVSRCTRLGLRCHRAGRSVIERPVRPKPDLEQRYVPDPMMTRAELLHQIDRFPRRRRAGQVKADVSMSTLIGGLSRVRNRTETQTQGAAHFRRVAERAQLGAARAIDYEAVKVDTSGSGQNLVAEIGADARQEYADAIARLGTGTDRAAVAEHVIVHGLTISKVGRVLGFGDTGAAREKVTAIALAAADELAEHFGYVGSRKGRARPENWSDGARASIVRGDAAPNRAGS</sequence>
<evidence type="ECO:0000256" key="1">
    <source>
        <dbReference type="SAM" id="MobiDB-lite"/>
    </source>
</evidence>
<feature type="region of interest" description="Disordered" evidence="1">
    <location>
        <begin position="304"/>
        <end position="333"/>
    </location>
</feature>
<comment type="caution">
    <text evidence="2">The sequence shown here is derived from an EMBL/GenBank/DDBJ whole genome shotgun (WGS) entry which is preliminary data.</text>
</comment>
<proteinExistence type="predicted"/>
<evidence type="ECO:0000313" key="3">
    <source>
        <dbReference type="Proteomes" id="UP000281547"/>
    </source>
</evidence>
<reference evidence="2 3" key="1">
    <citation type="journal article" date="2016" name="Int. J. Syst. Evol. Microbiol.">
        <title>Arsenicitalea aurantiaca gen. nov., sp. nov., a new member of the family Hyphomicrobiaceae, isolated from high-arsenic sediment.</title>
        <authorList>
            <person name="Mu Y."/>
            <person name="Zhou L."/>
            <person name="Zeng X.C."/>
            <person name="Liu L."/>
            <person name="Pan Y."/>
            <person name="Chen X."/>
            <person name="Wang J."/>
            <person name="Li S."/>
            <person name="Li W.J."/>
            <person name="Wang Y."/>
        </authorList>
    </citation>
    <scope>NUCLEOTIDE SEQUENCE [LARGE SCALE GENOMIC DNA]</scope>
    <source>
        <strain evidence="2 3">42-50</strain>
    </source>
</reference>
<protein>
    <submittedName>
        <fullName evidence="2">Uncharacterized protein</fullName>
    </submittedName>
</protein>
<dbReference type="RefSeq" id="WP_127187588.1">
    <property type="nucleotide sequence ID" value="NZ_RZNJ01000002.1"/>
</dbReference>